<dbReference type="GO" id="GO:0019698">
    <property type="term" value="P:D-galacturonate catabolic process"/>
    <property type="evidence" value="ECO:0007669"/>
    <property type="project" value="TreeGrafter"/>
</dbReference>
<dbReference type="PIRSF" id="PIRSF006625">
    <property type="entry name" value="KduI"/>
    <property type="match status" value="1"/>
</dbReference>
<dbReference type="HAMAP" id="MF_00687">
    <property type="entry name" value="KduI"/>
    <property type="match status" value="1"/>
</dbReference>
<comment type="catalytic activity">
    <reaction evidence="1 6">
        <text>5-dehydro-4-deoxy-D-glucuronate = 3-deoxy-D-glycero-2,5-hexodiulosonate</text>
        <dbReference type="Rhea" id="RHEA:23896"/>
        <dbReference type="ChEBI" id="CHEBI:17117"/>
        <dbReference type="ChEBI" id="CHEBI:29071"/>
        <dbReference type="EC" id="5.3.1.17"/>
    </reaction>
</comment>
<protein>
    <recommendedName>
        <fullName evidence="6">4-deoxy-L-threo-5-hexosulose-uronate ketol-isomerase</fullName>
        <ecNumber evidence="6">5.3.1.17</ecNumber>
    </recommendedName>
    <alternativeName>
        <fullName evidence="6">5-keto-4-deoxyuronate isomerase</fullName>
    </alternativeName>
    <alternativeName>
        <fullName evidence="6">DKI isomerase</fullName>
    </alternativeName>
</protein>
<dbReference type="InterPro" id="IPR021120">
    <property type="entry name" value="KduI/IolB_isomerase"/>
</dbReference>
<dbReference type="SUPFAM" id="SSF51182">
    <property type="entry name" value="RmlC-like cupins"/>
    <property type="match status" value="1"/>
</dbReference>
<dbReference type="GO" id="GO:0042840">
    <property type="term" value="P:D-glucuronate catabolic process"/>
    <property type="evidence" value="ECO:0007669"/>
    <property type="project" value="TreeGrafter"/>
</dbReference>
<dbReference type="InterPro" id="IPR027449">
    <property type="entry name" value="KduI_N"/>
</dbReference>
<proteinExistence type="inferred from homology"/>
<keyword evidence="3 6" id="KW-0479">Metal-binding</keyword>
<dbReference type="Gene3D" id="2.60.120.10">
    <property type="entry name" value="Jelly Rolls"/>
    <property type="match status" value="1"/>
</dbReference>
<dbReference type="CDD" id="cd20491">
    <property type="entry name" value="cupin_KduI_C"/>
    <property type="match status" value="1"/>
</dbReference>
<keyword evidence="5 6" id="KW-0413">Isomerase</keyword>
<comment type="cofactor">
    <cofactor evidence="6">
        <name>Zn(2+)</name>
        <dbReference type="ChEBI" id="CHEBI:29105"/>
    </cofactor>
    <text evidence="6">Binds 1 zinc ion per subunit.</text>
</comment>
<dbReference type="InterPro" id="IPR007045">
    <property type="entry name" value="KduI"/>
</dbReference>
<dbReference type="EC" id="5.3.1.17" evidence="6"/>
<dbReference type="STRING" id="1121409.SAMN02745124_03938"/>
<dbReference type="GO" id="GO:0008270">
    <property type="term" value="F:zinc ion binding"/>
    <property type="evidence" value="ECO:0007669"/>
    <property type="project" value="UniProtKB-UniRule"/>
</dbReference>
<sequence length="276" mass="30780">MDIRHAIHPEHAALLDTDELREHFLIEQLFSGDAPNLIYTFYDRLIIGGIKPSGPVECAVDSAVIGADYLLERREMGVINIGGPGSILVEGKKIAMADRDGLYIGKGNRTMVFASDDAANPARYYLLSAPAHNVYPTEKITFADAAPVEMGEMEKSNKRTIRKYIHPDGVKSCQLVMGMTTLEPGSVWNTMPPHSHQRRMEAYLYFNMKEEDFVFHFMGEADQTRHLVVREGQAVLSPSWSIHAGAGTGSYTFIWGMAGENQAFTDMDHIPMSEIR</sequence>
<dbReference type="Pfam" id="PF04962">
    <property type="entry name" value="KduI"/>
    <property type="match status" value="1"/>
</dbReference>
<evidence type="ECO:0000256" key="5">
    <source>
        <dbReference type="ARBA" id="ARBA00023235"/>
    </source>
</evidence>
<dbReference type="NCBIfam" id="NF002091">
    <property type="entry name" value="PRK00924.1"/>
    <property type="match status" value="1"/>
</dbReference>
<dbReference type="EMBL" id="FQXS01000034">
    <property type="protein sequence ID" value="SHI10327.1"/>
    <property type="molecule type" value="Genomic_DNA"/>
</dbReference>
<evidence type="ECO:0000313" key="8">
    <source>
        <dbReference type="Proteomes" id="UP000184139"/>
    </source>
</evidence>
<dbReference type="Gene3D" id="2.60.120.520">
    <property type="entry name" value="pectin degrading enzyme 5-keto 4- deoxyuronate isomerase, domain 1"/>
    <property type="match status" value="1"/>
</dbReference>
<reference evidence="7 8" key="1">
    <citation type="submission" date="2016-11" db="EMBL/GenBank/DDBJ databases">
        <authorList>
            <person name="Jaros S."/>
            <person name="Januszkiewicz K."/>
            <person name="Wedrychowicz H."/>
        </authorList>
    </citation>
    <scope>NUCLEOTIDE SEQUENCE [LARGE SCALE GENOMIC DNA]</scope>
    <source>
        <strain evidence="7 8">DSM 9705</strain>
    </source>
</reference>
<dbReference type="UniPathway" id="UPA00545">
    <property type="reaction ID" value="UER00826"/>
</dbReference>
<evidence type="ECO:0000256" key="4">
    <source>
        <dbReference type="ARBA" id="ARBA00022833"/>
    </source>
</evidence>
<name>A0A1M5YE69_9BACT</name>
<accession>A0A1M5YE69</accession>
<evidence type="ECO:0000256" key="3">
    <source>
        <dbReference type="ARBA" id="ARBA00022723"/>
    </source>
</evidence>
<comment type="pathway">
    <text evidence="6">Glycan metabolism; pectin degradation; 2-dehydro-3-deoxy-D-gluconate from pectin: step 4/5.</text>
</comment>
<comment type="function">
    <text evidence="6">Catalyzes the isomerization of 5-dehydro-4-deoxy-D-glucuronate to 3-deoxy-D-glycero-2,5-hexodiulosonate.</text>
</comment>
<dbReference type="RefSeq" id="WP_073378851.1">
    <property type="nucleotide sequence ID" value="NZ_FQXS01000034.1"/>
</dbReference>
<dbReference type="PANTHER" id="PTHR38461">
    <property type="entry name" value="4-DEOXY-L-THREO-5-HEXOSULOSE-URONATE KETOL-ISOMERASE"/>
    <property type="match status" value="1"/>
</dbReference>
<dbReference type="InterPro" id="IPR014710">
    <property type="entry name" value="RmlC-like_jellyroll"/>
</dbReference>
<dbReference type="GO" id="GO:0008697">
    <property type="term" value="F:4-deoxy-L-threo-5-hexosulose-uronate ketol-isomerase activity"/>
    <property type="evidence" value="ECO:0007669"/>
    <property type="project" value="UniProtKB-UniRule"/>
</dbReference>
<dbReference type="Proteomes" id="UP000184139">
    <property type="component" value="Unassembled WGS sequence"/>
</dbReference>
<feature type="binding site" evidence="6">
    <location>
        <position position="196"/>
    </location>
    <ligand>
        <name>Zn(2+)</name>
        <dbReference type="ChEBI" id="CHEBI:29105"/>
    </ligand>
</feature>
<evidence type="ECO:0000256" key="2">
    <source>
        <dbReference type="ARBA" id="ARBA00008086"/>
    </source>
</evidence>
<comment type="similarity">
    <text evidence="2 6">Belongs to the KduI family.</text>
</comment>
<dbReference type="AlphaFoldDB" id="A0A1M5YE69"/>
<dbReference type="CDD" id="cd20294">
    <property type="entry name" value="cupin_KduI_N"/>
    <property type="match status" value="1"/>
</dbReference>
<evidence type="ECO:0000256" key="1">
    <source>
        <dbReference type="ARBA" id="ARBA00000552"/>
    </source>
</evidence>
<feature type="binding site" evidence="6">
    <location>
        <position position="243"/>
    </location>
    <ligand>
        <name>Zn(2+)</name>
        <dbReference type="ChEBI" id="CHEBI:29105"/>
    </ligand>
</feature>
<evidence type="ECO:0000256" key="6">
    <source>
        <dbReference type="HAMAP-Rule" id="MF_00687"/>
    </source>
</evidence>
<dbReference type="InterPro" id="IPR011051">
    <property type="entry name" value="RmlC_Cupin_sf"/>
</dbReference>
<gene>
    <name evidence="6" type="primary">kduI</name>
    <name evidence="7" type="ORF">SAMN02745124_03938</name>
</gene>
<evidence type="ECO:0000313" key="7">
    <source>
        <dbReference type="EMBL" id="SHI10327.1"/>
    </source>
</evidence>
<dbReference type="OrthoDB" id="9770644at2"/>
<keyword evidence="8" id="KW-1185">Reference proteome</keyword>
<dbReference type="PANTHER" id="PTHR38461:SF1">
    <property type="entry name" value="4-DEOXY-L-THREO-5-HEXOSULOSE-URONATE KETOL-ISOMERASE"/>
    <property type="match status" value="1"/>
</dbReference>
<feature type="binding site" evidence="6">
    <location>
        <position position="201"/>
    </location>
    <ligand>
        <name>Zn(2+)</name>
        <dbReference type="ChEBI" id="CHEBI:29105"/>
    </ligand>
</feature>
<dbReference type="GO" id="GO:0045490">
    <property type="term" value="P:pectin catabolic process"/>
    <property type="evidence" value="ECO:0007669"/>
    <property type="project" value="UniProtKB-UniRule"/>
</dbReference>
<organism evidence="7 8">
    <name type="scientific">Desulfofustis glycolicus DSM 9705</name>
    <dbReference type="NCBI Taxonomy" id="1121409"/>
    <lineage>
        <taxon>Bacteria</taxon>
        <taxon>Pseudomonadati</taxon>
        <taxon>Thermodesulfobacteriota</taxon>
        <taxon>Desulfobulbia</taxon>
        <taxon>Desulfobulbales</taxon>
        <taxon>Desulfocapsaceae</taxon>
        <taxon>Desulfofustis</taxon>
    </lineage>
</organism>
<keyword evidence="4 6" id="KW-0862">Zinc</keyword>
<feature type="binding site" evidence="6">
    <location>
        <position position="194"/>
    </location>
    <ligand>
        <name>Zn(2+)</name>
        <dbReference type="ChEBI" id="CHEBI:29105"/>
    </ligand>
</feature>